<dbReference type="InterPro" id="IPR013328">
    <property type="entry name" value="6PGD_dom2"/>
</dbReference>
<evidence type="ECO:0000256" key="5">
    <source>
        <dbReference type="ARBA" id="ARBA00023027"/>
    </source>
</evidence>
<evidence type="ECO:0000256" key="1">
    <source>
        <dbReference type="ARBA" id="ARBA00006541"/>
    </source>
</evidence>
<sequence>MARLSLSMPLKVEPLVRPGDVGAGILHFGLGAFHRAHQAVYIEDAIAKGGGDWGIVGVAPSSRNVLEALRAQDMLYSVLTVDGPDASARVVGAFDSVLHAGSEPGAVLGRIADPAIKVVTFTVTEKAYAPGSAVLDLLVRGLRLRETPLALVSCDNLNGNGELLRGLVGDALQDPDVMELLSFPGTMVDRIVPASTPETLATVESLIGARDEAAIAAEPFREWVVQDDFPGGRPALELAGVTLTTDTAPYELRKLRALNSVHSALAYLGVLAGAQTIDAALALPGYRAAMEAFIESDIAPTLSLPVHEYGQQVLGRFANSALRYRTLQVAGDGSQKLPQRLLGTVADRRAAGEVPVYAALVLAAWIRFVGGRADDGTELPLNDPLADRLRGASTEQRLTMLSPGLADDAPLRAEIERWLRDLERHGAAATLAAL</sequence>
<keyword evidence="5" id="KW-0520">NAD</keyword>
<dbReference type="Proteomes" id="UP001501470">
    <property type="component" value="Unassembled WGS sequence"/>
</dbReference>
<dbReference type="Pfam" id="PF01232">
    <property type="entry name" value="Mannitol_dh"/>
    <property type="match status" value="1"/>
</dbReference>
<proteinExistence type="inferred from homology"/>
<evidence type="ECO:0000313" key="9">
    <source>
        <dbReference type="EMBL" id="GAA1527945.1"/>
    </source>
</evidence>
<keyword evidence="4" id="KW-0560">Oxidoreductase</keyword>
<dbReference type="InterPro" id="IPR023027">
    <property type="entry name" value="Mannitol_DH_CS"/>
</dbReference>
<evidence type="ECO:0000256" key="4">
    <source>
        <dbReference type="ARBA" id="ARBA00023002"/>
    </source>
</evidence>
<comment type="catalytic activity">
    <reaction evidence="6">
        <text>D-mannitol 1-phosphate + NAD(+) = beta-D-fructose 6-phosphate + NADH + H(+)</text>
        <dbReference type="Rhea" id="RHEA:19661"/>
        <dbReference type="ChEBI" id="CHEBI:15378"/>
        <dbReference type="ChEBI" id="CHEBI:57540"/>
        <dbReference type="ChEBI" id="CHEBI:57634"/>
        <dbReference type="ChEBI" id="CHEBI:57945"/>
        <dbReference type="ChEBI" id="CHEBI:61381"/>
        <dbReference type="EC" id="1.1.1.17"/>
    </reaction>
</comment>
<dbReference type="PANTHER" id="PTHR43362">
    <property type="entry name" value="MANNITOL DEHYDROGENASE DSF1-RELATED"/>
    <property type="match status" value="1"/>
</dbReference>
<reference evidence="9 10" key="1">
    <citation type="journal article" date="2019" name="Int. J. Syst. Evol. Microbiol.">
        <title>The Global Catalogue of Microorganisms (GCM) 10K type strain sequencing project: providing services to taxonomists for standard genome sequencing and annotation.</title>
        <authorList>
            <consortium name="The Broad Institute Genomics Platform"/>
            <consortium name="The Broad Institute Genome Sequencing Center for Infectious Disease"/>
            <person name="Wu L."/>
            <person name="Ma J."/>
        </authorList>
    </citation>
    <scope>NUCLEOTIDE SEQUENCE [LARGE SCALE GENOMIC DNA]</scope>
    <source>
        <strain evidence="9 10">JCM 15933</strain>
    </source>
</reference>
<dbReference type="InterPro" id="IPR036291">
    <property type="entry name" value="NAD(P)-bd_dom_sf"/>
</dbReference>
<evidence type="ECO:0000256" key="6">
    <source>
        <dbReference type="ARBA" id="ARBA00048615"/>
    </source>
</evidence>
<evidence type="ECO:0000256" key="2">
    <source>
        <dbReference type="ARBA" id="ARBA00012939"/>
    </source>
</evidence>
<protein>
    <recommendedName>
        <fullName evidence="3">Mannitol-1-phosphate 5-dehydrogenase</fullName>
        <ecNumber evidence="2">1.1.1.17</ecNumber>
    </recommendedName>
</protein>
<comment type="similarity">
    <text evidence="1">Belongs to the mannitol dehydrogenase family.</text>
</comment>
<dbReference type="PRINTS" id="PR00084">
    <property type="entry name" value="MTLDHDRGNASE"/>
</dbReference>
<dbReference type="InterPro" id="IPR013118">
    <property type="entry name" value="Mannitol_DH_C"/>
</dbReference>
<accession>A0ABN2AUR8</accession>
<evidence type="ECO:0000313" key="10">
    <source>
        <dbReference type="Proteomes" id="UP001501470"/>
    </source>
</evidence>
<feature type="domain" description="Mannitol dehydrogenase C-terminal" evidence="8">
    <location>
        <begin position="248"/>
        <end position="396"/>
    </location>
</feature>
<name>A0ABN2AUR8_9ACTN</name>
<dbReference type="SUPFAM" id="SSF51735">
    <property type="entry name" value="NAD(P)-binding Rossmann-fold domains"/>
    <property type="match status" value="1"/>
</dbReference>
<dbReference type="Gene3D" id="1.10.1040.10">
    <property type="entry name" value="N-(1-d-carboxylethyl)-l-norvaline Dehydrogenase, domain 2"/>
    <property type="match status" value="1"/>
</dbReference>
<evidence type="ECO:0000259" key="8">
    <source>
        <dbReference type="Pfam" id="PF08125"/>
    </source>
</evidence>
<dbReference type="InterPro" id="IPR013131">
    <property type="entry name" value="Mannitol_DH_N"/>
</dbReference>
<evidence type="ECO:0000256" key="3">
    <source>
        <dbReference type="ARBA" id="ARBA00016219"/>
    </source>
</evidence>
<dbReference type="PROSITE" id="PS00974">
    <property type="entry name" value="MANNITOL_DHGENASE"/>
    <property type="match status" value="1"/>
</dbReference>
<dbReference type="Pfam" id="PF08125">
    <property type="entry name" value="Mannitol_dh_C"/>
    <property type="match status" value="1"/>
</dbReference>
<dbReference type="PANTHER" id="PTHR43362:SF1">
    <property type="entry name" value="MANNITOL DEHYDROGENASE 2-RELATED"/>
    <property type="match status" value="1"/>
</dbReference>
<dbReference type="EMBL" id="BAAAQD010000010">
    <property type="protein sequence ID" value="GAA1527945.1"/>
    <property type="molecule type" value="Genomic_DNA"/>
</dbReference>
<organism evidence="9 10">
    <name type="scientific">Dactylosporangium maewongense</name>
    <dbReference type="NCBI Taxonomy" id="634393"/>
    <lineage>
        <taxon>Bacteria</taxon>
        <taxon>Bacillati</taxon>
        <taxon>Actinomycetota</taxon>
        <taxon>Actinomycetes</taxon>
        <taxon>Micromonosporales</taxon>
        <taxon>Micromonosporaceae</taxon>
        <taxon>Dactylosporangium</taxon>
    </lineage>
</organism>
<feature type="domain" description="Mannitol dehydrogenase N-terminal" evidence="7">
    <location>
        <begin position="24"/>
        <end position="237"/>
    </location>
</feature>
<keyword evidence="10" id="KW-1185">Reference proteome</keyword>
<comment type="caution">
    <text evidence="9">The sequence shown here is derived from an EMBL/GenBank/DDBJ whole genome shotgun (WGS) entry which is preliminary data.</text>
</comment>
<dbReference type="RefSeq" id="WP_344504638.1">
    <property type="nucleotide sequence ID" value="NZ_BAAAQD010000010.1"/>
</dbReference>
<gene>
    <name evidence="9" type="ORF">GCM10009827_051360</name>
</gene>
<dbReference type="Gene3D" id="3.40.50.720">
    <property type="entry name" value="NAD(P)-binding Rossmann-like Domain"/>
    <property type="match status" value="1"/>
</dbReference>
<evidence type="ECO:0000259" key="7">
    <source>
        <dbReference type="Pfam" id="PF01232"/>
    </source>
</evidence>
<dbReference type="EC" id="1.1.1.17" evidence="2"/>
<dbReference type="SUPFAM" id="SSF48179">
    <property type="entry name" value="6-phosphogluconate dehydrogenase C-terminal domain-like"/>
    <property type="match status" value="1"/>
</dbReference>
<dbReference type="InterPro" id="IPR008927">
    <property type="entry name" value="6-PGluconate_DH-like_C_sf"/>
</dbReference>
<dbReference type="InterPro" id="IPR050988">
    <property type="entry name" value="Mannitol_DH/Oxidoreductase"/>
</dbReference>
<dbReference type="InterPro" id="IPR000669">
    <property type="entry name" value="Mannitol_DH"/>
</dbReference>